<protein>
    <submittedName>
        <fullName evidence="8">Sodium/hydrogen exchanger family-domain-containing protein</fullName>
    </submittedName>
</protein>
<evidence type="ECO:0000256" key="4">
    <source>
        <dbReference type="ARBA" id="ARBA00023136"/>
    </source>
</evidence>
<keyword evidence="2 6" id="KW-0812">Transmembrane</keyword>
<feature type="transmembrane region" description="Helical" evidence="6">
    <location>
        <begin position="380"/>
        <end position="401"/>
    </location>
</feature>
<accession>A0A6A6NMD8</accession>
<organism evidence="8 9">
    <name type="scientific">Lineolata rhizophorae</name>
    <dbReference type="NCBI Taxonomy" id="578093"/>
    <lineage>
        <taxon>Eukaryota</taxon>
        <taxon>Fungi</taxon>
        <taxon>Dikarya</taxon>
        <taxon>Ascomycota</taxon>
        <taxon>Pezizomycotina</taxon>
        <taxon>Dothideomycetes</taxon>
        <taxon>Dothideomycetes incertae sedis</taxon>
        <taxon>Lineolatales</taxon>
        <taxon>Lineolataceae</taxon>
        <taxon>Lineolata</taxon>
    </lineage>
</organism>
<dbReference type="GO" id="GO:0042391">
    <property type="term" value="P:regulation of membrane potential"/>
    <property type="evidence" value="ECO:0007669"/>
    <property type="project" value="InterPro"/>
</dbReference>
<reference evidence="8" key="1">
    <citation type="journal article" date="2020" name="Stud. Mycol.">
        <title>101 Dothideomycetes genomes: a test case for predicting lifestyles and emergence of pathogens.</title>
        <authorList>
            <person name="Haridas S."/>
            <person name="Albert R."/>
            <person name="Binder M."/>
            <person name="Bloem J."/>
            <person name="Labutti K."/>
            <person name="Salamov A."/>
            <person name="Andreopoulos B."/>
            <person name="Baker S."/>
            <person name="Barry K."/>
            <person name="Bills G."/>
            <person name="Bluhm B."/>
            <person name="Cannon C."/>
            <person name="Castanera R."/>
            <person name="Culley D."/>
            <person name="Daum C."/>
            <person name="Ezra D."/>
            <person name="Gonzalez J."/>
            <person name="Henrissat B."/>
            <person name="Kuo A."/>
            <person name="Liang C."/>
            <person name="Lipzen A."/>
            <person name="Lutzoni F."/>
            <person name="Magnuson J."/>
            <person name="Mondo S."/>
            <person name="Nolan M."/>
            <person name="Ohm R."/>
            <person name="Pangilinan J."/>
            <person name="Park H.-J."/>
            <person name="Ramirez L."/>
            <person name="Alfaro M."/>
            <person name="Sun H."/>
            <person name="Tritt A."/>
            <person name="Yoshinaga Y."/>
            <person name="Zwiers L.-H."/>
            <person name="Turgeon B."/>
            <person name="Goodwin S."/>
            <person name="Spatafora J."/>
            <person name="Crous P."/>
            <person name="Grigoriev I."/>
        </authorList>
    </citation>
    <scope>NUCLEOTIDE SEQUENCE</scope>
    <source>
        <strain evidence="8">ATCC 16933</strain>
    </source>
</reference>
<keyword evidence="4 6" id="KW-0472">Membrane</keyword>
<dbReference type="GO" id="GO:0005886">
    <property type="term" value="C:plasma membrane"/>
    <property type="evidence" value="ECO:0007669"/>
    <property type="project" value="InterPro"/>
</dbReference>
<comment type="subcellular location">
    <subcellularLocation>
        <location evidence="1">Membrane</location>
        <topology evidence="1">Multi-pass membrane protein</topology>
    </subcellularLocation>
</comment>
<feature type="transmembrane region" description="Helical" evidence="6">
    <location>
        <begin position="341"/>
        <end position="359"/>
    </location>
</feature>
<dbReference type="Gene3D" id="1.20.1530.20">
    <property type="match status" value="1"/>
</dbReference>
<evidence type="ECO:0000259" key="7">
    <source>
        <dbReference type="Pfam" id="PF00999"/>
    </source>
</evidence>
<dbReference type="InterPro" id="IPR038770">
    <property type="entry name" value="Na+/solute_symporter_sf"/>
</dbReference>
<evidence type="ECO:0000256" key="5">
    <source>
        <dbReference type="SAM" id="MobiDB-lite"/>
    </source>
</evidence>
<dbReference type="InterPro" id="IPR004712">
    <property type="entry name" value="Na+/H+_antiporter_fungi"/>
</dbReference>
<dbReference type="EMBL" id="MU001706">
    <property type="protein sequence ID" value="KAF2452627.1"/>
    <property type="molecule type" value="Genomic_DNA"/>
</dbReference>
<dbReference type="GO" id="GO:0015385">
    <property type="term" value="F:sodium:proton antiporter activity"/>
    <property type="evidence" value="ECO:0007669"/>
    <property type="project" value="InterPro"/>
</dbReference>
<dbReference type="Pfam" id="PF00999">
    <property type="entry name" value="Na_H_Exchanger"/>
    <property type="match status" value="1"/>
</dbReference>
<feature type="transmembrane region" description="Helical" evidence="6">
    <location>
        <begin position="259"/>
        <end position="290"/>
    </location>
</feature>
<feature type="domain" description="Cation/H+ exchanger transmembrane" evidence="7">
    <location>
        <begin position="32"/>
        <end position="449"/>
    </location>
</feature>
<dbReference type="AlphaFoldDB" id="A0A6A6NMD8"/>
<feature type="transmembrane region" description="Helical" evidence="6">
    <location>
        <begin position="220"/>
        <end position="239"/>
    </location>
</feature>
<dbReference type="InterPro" id="IPR006153">
    <property type="entry name" value="Cation/H_exchanger_TM"/>
</dbReference>
<keyword evidence="9" id="KW-1185">Reference proteome</keyword>
<dbReference type="PANTHER" id="PTHR31382">
    <property type="entry name" value="NA(+)/H(+) ANTIPORTER"/>
    <property type="match status" value="1"/>
</dbReference>
<evidence type="ECO:0000256" key="6">
    <source>
        <dbReference type="SAM" id="Phobius"/>
    </source>
</evidence>
<evidence type="ECO:0000256" key="1">
    <source>
        <dbReference type="ARBA" id="ARBA00004141"/>
    </source>
</evidence>
<feature type="transmembrane region" description="Helical" evidence="6">
    <location>
        <begin position="106"/>
        <end position="127"/>
    </location>
</feature>
<proteinExistence type="predicted"/>
<name>A0A6A6NMD8_9PEZI</name>
<feature type="compositionally biased region" description="Basic and acidic residues" evidence="5">
    <location>
        <begin position="532"/>
        <end position="564"/>
    </location>
</feature>
<feature type="transmembrane region" description="Helical" evidence="6">
    <location>
        <begin position="311"/>
        <end position="329"/>
    </location>
</feature>
<dbReference type="GO" id="GO:0036376">
    <property type="term" value="P:sodium ion export across plasma membrane"/>
    <property type="evidence" value="ECO:0007669"/>
    <property type="project" value="InterPro"/>
</dbReference>
<evidence type="ECO:0000313" key="8">
    <source>
        <dbReference type="EMBL" id="KAF2452627.1"/>
    </source>
</evidence>
<dbReference type="PANTHER" id="PTHR31382:SF1">
    <property type="entry name" value="SODIUM ION_PROTON EXCHANGER (EUROFUNG)"/>
    <property type="match status" value="1"/>
</dbReference>
<dbReference type="OrthoDB" id="5327978at2759"/>
<gene>
    <name evidence="8" type="ORF">BDY21DRAFT_358697</name>
</gene>
<evidence type="ECO:0000256" key="3">
    <source>
        <dbReference type="ARBA" id="ARBA00022989"/>
    </source>
</evidence>
<keyword evidence="3 6" id="KW-1133">Transmembrane helix</keyword>
<sequence length="579" mass="65331">MPSVKPDSDFHVVCGVFGIFTVALSLVSYFVKERLYLSEALISLVGVAFTHGAHFIRPFEYAEHDPVYLETITMNLTRLVLGIQVFLTGTQLPARYAKTQWKSLAWTLGPGLTITWIISSLLIWGLVPVEGFTFVQALAVGACISPTDPVLSNTIIKGRFADKNVPTRMAQLIAAEAGANDGLGYPFLFLGLTLFRWIGEAKTGSENNPGAAMGYWFGEIWGFVIILGVAWGASVGYVARKLLRLAEDMQYVDRESFHSFGVLLAVLIIGTCGLVGSDDILACFVAGNALSWDDWYRREIASDSFQPTVDMLLNITTFLWFGAVCPWARFSTSEVSSSVSGEIYVGRLVALAVLILLLRRPPVIWAIHKLIPQLQGSRDAIFMGFFGPIGVSAIFYVYVALEFMRTTEEERGTEQTEEASRAMTRFEDIITIVVWFMVVSSVVVHGFAIPARQLGVYVYHKTRRSKFPEEDQYSVRKWFRSEKSAWHHRSWRAKLAEEGRHIDHELHALEHARVARLPGRTIRLEDCNPVRKHAEEKKREEERKKREEEDRGIMHGTDERREIPVRQQQDNSHLEAKEP</sequence>
<feature type="transmembrane region" description="Helical" evidence="6">
    <location>
        <begin position="429"/>
        <end position="451"/>
    </location>
</feature>
<evidence type="ECO:0000313" key="9">
    <source>
        <dbReference type="Proteomes" id="UP000799766"/>
    </source>
</evidence>
<evidence type="ECO:0000256" key="2">
    <source>
        <dbReference type="ARBA" id="ARBA00022692"/>
    </source>
</evidence>
<dbReference type="Proteomes" id="UP000799766">
    <property type="component" value="Unassembled WGS sequence"/>
</dbReference>
<feature type="transmembrane region" description="Helical" evidence="6">
    <location>
        <begin position="12"/>
        <end position="31"/>
    </location>
</feature>
<feature type="region of interest" description="Disordered" evidence="5">
    <location>
        <begin position="532"/>
        <end position="579"/>
    </location>
</feature>
<dbReference type="GO" id="GO:0120029">
    <property type="term" value="P:proton export across plasma membrane"/>
    <property type="evidence" value="ECO:0007669"/>
    <property type="project" value="InterPro"/>
</dbReference>